<dbReference type="EC" id="2.4.2.31" evidence="1"/>
<sequence length="278" mass="31169">MPALPQSIAAQVTKTQAGYTTTLASSSATAELMKHNQGDQQHIRDSDGRMPANNMPPPPPPPRADKTQKVKEWVVKTDSKQIQALRYYSAQGYNLINTYLRGGEYVKNQAINTLLSRDYLHSDEPTPKEFDSGMRAYIQDVAEGLNELAITDHKKVYRGLKFDKSELKNLLDQYTTVGSIITEKGFLSTSPDKAWVNDTILVINLESGHKGRILGDVAHFKGEAEMLFPPESKMLVEKVLNRGDKEFDSHFSTLKLTDDASTDTTRIKRIINIKMLNK</sequence>
<comment type="catalytic activity">
    <reaction evidence="3">
        <text>L-arginyl-[protein] + NAD(+) = N(omega)-(ADP-D-ribosyl)-L-arginyl-[protein] + nicotinamide + H(+)</text>
        <dbReference type="Rhea" id="RHEA:19149"/>
        <dbReference type="Rhea" id="RHEA-COMP:10532"/>
        <dbReference type="Rhea" id="RHEA-COMP:15087"/>
        <dbReference type="ChEBI" id="CHEBI:15378"/>
        <dbReference type="ChEBI" id="CHEBI:17154"/>
        <dbReference type="ChEBI" id="CHEBI:29965"/>
        <dbReference type="ChEBI" id="CHEBI:57540"/>
        <dbReference type="ChEBI" id="CHEBI:142554"/>
        <dbReference type="EC" id="2.4.2.31"/>
    </reaction>
</comment>
<dbReference type="InterPro" id="IPR003540">
    <property type="entry name" value="ADP-ribosyltransferase"/>
</dbReference>
<dbReference type="SUPFAM" id="SSF56399">
    <property type="entry name" value="ADP-ribosylation"/>
    <property type="match status" value="1"/>
</dbReference>
<keyword evidence="7" id="KW-1185">Reference proteome</keyword>
<evidence type="ECO:0000313" key="6">
    <source>
        <dbReference type="EMBL" id="NHB98246.1"/>
    </source>
</evidence>
<dbReference type="AlphaFoldDB" id="A0A7X5QPM8"/>
<evidence type="ECO:0000256" key="2">
    <source>
        <dbReference type="ARBA" id="ARBA00033021"/>
    </source>
</evidence>
<feature type="compositionally biased region" description="Basic and acidic residues" evidence="4">
    <location>
        <begin position="32"/>
        <end position="48"/>
    </location>
</feature>
<organism evidence="6 7">
    <name type="scientific">Photorhabdus stackebrandtii</name>
    <dbReference type="NCBI Taxonomy" id="1123042"/>
    <lineage>
        <taxon>Bacteria</taxon>
        <taxon>Pseudomonadati</taxon>
        <taxon>Pseudomonadota</taxon>
        <taxon>Gammaproteobacteria</taxon>
        <taxon>Enterobacterales</taxon>
        <taxon>Morganellaceae</taxon>
        <taxon>Photorhabdus</taxon>
    </lineage>
</organism>
<dbReference type="EMBL" id="PUJV01000029">
    <property type="protein sequence ID" value="NHB98246.1"/>
    <property type="molecule type" value="Genomic_DNA"/>
</dbReference>
<proteinExistence type="predicted"/>
<comment type="caution">
    <text evidence="6">The sequence shown here is derived from an EMBL/GenBank/DDBJ whole genome shotgun (WGS) entry which is preliminary data.</text>
</comment>
<evidence type="ECO:0000256" key="3">
    <source>
        <dbReference type="ARBA" id="ARBA00047597"/>
    </source>
</evidence>
<dbReference type="Proteomes" id="UP000547931">
    <property type="component" value="Unassembled WGS sequence"/>
</dbReference>
<feature type="region of interest" description="Disordered" evidence="4">
    <location>
        <begin position="30"/>
        <end position="68"/>
    </location>
</feature>
<evidence type="ECO:0000259" key="5">
    <source>
        <dbReference type="Pfam" id="PF03496"/>
    </source>
</evidence>
<protein>
    <recommendedName>
        <fullName evidence="1">NAD(+)--protein-arginine ADP-ribosyltransferase</fullName>
        <ecNumber evidence="1">2.4.2.31</ecNumber>
    </recommendedName>
    <alternativeName>
        <fullName evidence="2">NAD(+)--arginine ADP-ribosyltransferase</fullName>
    </alternativeName>
</protein>
<evidence type="ECO:0000256" key="4">
    <source>
        <dbReference type="SAM" id="MobiDB-lite"/>
    </source>
</evidence>
<evidence type="ECO:0000313" key="7">
    <source>
        <dbReference type="Proteomes" id="UP000547931"/>
    </source>
</evidence>
<dbReference type="GO" id="GO:0005576">
    <property type="term" value="C:extracellular region"/>
    <property type="evidence" value="ECO:0007669"/>
    <property type="project" value="InterPro"/>
</dbReference>
<feature type="domain" description="ADP ribosyltransferase" evidence="5">
    <location>
        <begin position="68"/>
        <end position="240"/>
    </location>
</feature>
<dbReference type="GO" id="GO:0106274">
    <property type="term" value="F:NAD+-protein-arginine ADP-ribosyltransferase activity"/>
    <property type="evidence" value="ECO:0007669"/>
    <property type="project" value="UniProtKB-EC"/>
</dbReference>
<dbReference type="Pfam" id="PF03496">
    <property type="entry name" value="ADPrib_exo_Tox"/>
    <property type="match status" value="1"/>
</dbReference>
<gene>
    <name evidence="6" type="ORF">C5470_18520</name>
</gene>
<name>A0A7X5QPM8_9GAMM</name>
<dbReference type="Gene3D" id="3.90.176.10">
    <property type="entry name" value="Toxin ADP-ribosyltransferase, Chain A, domain 1"/>
    <property type="match status" value="1"/>
</dbReference>
<accession>A0A7X5QPM8</accession>
<evidence type="ECO:0000256" key="1">
    <source>
        <dbReference type="ARBA" id="ARBA00012031"/>
    </source>
</evidence>
<dbReference type="PROSITE" id="PS51996">
    <property type="entry name" value="TR_MART"/>
    <property type="match status" value="1"/>
</dbReference>
<reference evidence="6 7" key="1">
    <citation type="submission" date="2018-02" db="EMBL/GenBank/DDBJ databases">
        <authorList>
            <person name="Machado R.A."/>
        </authorList>
    </citation>
    <scope>NUCLEOTIDE SEQUENCE [LARGE SCALE GENOMIC DNA]</scope>
    <source>
        <strain evidence="6 7">DSM 23271</strain>
    </source>
</reference>